<comment type="caution">
    <text evidence="8">The sequence shown here is derived from an EMBL/GenBank/DDBJ whole genome shotgun (WGS) entry which is preliminary data.</text>
</comment>
<accession>A0ABU0LY39</accession>
<feature type="domain" description="KOW" evidence="7">
    <location>
        <begin position="3"/>
        <end position="30"/>
    </location>
</feature>
<dbReference type="PANTHER" id="PTHR12903">
    <property type="entry name" value="MITOCHONDRIAL RIBOSOMAL PROTEIN L24"/>
    <property type="match status" value="1"/>
</dbReference>
<evidence type="ECO:0000256" key="4">
    <source>
        <dbReference type="ARBA" id="ARBA00035206"/>
    </source>
</evidence>
<evidence type="ECO:0000256" key="3">
    <source>
        <dbReference type="ARBA" id="ARBA00023274"/>
    </source>
</evidence>
<dbReference type="Pfam" id="PF17136">
    <property type="entry name" value="ribosomal_L24"/>
    <property type="match status" value="1"/>
</dbReference>
<comment type="subunit">
    <text evidence="5">Part of the 50S ribosomal subunit.</text>
</comment>
<comment type="similarity">
    <text evidence="1 5 6">Belongs to the universal ribosomal protein uL24 family.</text>
</comment>
<gene>
    <name evidence="5" type="primary">rplX</name>
    <name evidence="8" type="ORF">J2Z62_000061</name>
</gene>
<dbReference type="InterPro" id="IPR008991">
    <property type="entry name" value="Translation_prot_SH3-like_sf"/>
</dbReference>
<evidence type="ECO:0000313" key="8">
    <source>
        <dbReference type="EMBL" id="MDQ0513623.1"/>
    </source>
</evidence>
<organism evidence="8 9">
    <name type="scientific">Mycoplasmoides fastidiosum</name>
    <dbReference type="NCBI Taxonomy" id="92758"/>
    <lineage>
        <taxon>Bacteria</taxon>
        <taxon>Bacillati</taxon>
        <taxon>Mycoplasmatota</taxon>
        <taxon>Mycoplasmoidales</taxon>
        <taxon>Mycoplasmoidaceae</taxon>
        <taxon>Mycoplasmoides</taxon>
    </lineage>
</organism>
<evidence type="ECO:0000256" key="6">
    <source>
        <dbReference type="RuleBase" id="RU003477"/>
    </source>
</evidence>
<dbReference type="InterPro" id="IPR014722">
    <property type="entry name" value="Rib_uL2_dom2"/>
</dbReference>
<comment type="function">
    <text evidence="5">One of the proteins that surrounds the polypeptide exit tunnel on the outside of the subunit.</text>
</comment>
<keyword evidence="5" id="KW-0694">RNA-binding</keyword>
<dbReference type="CDD" id="cd06089">
    <property type="entry name" value="KOW_RPL26"/>
    <property type="match status" value="1"/>
</dbReference>
<dbReference type="InterPro" id="IPR003256">
    <property type="entry name" value="Ribosomal_uL24"/>
</dbReference>
<dbReference type="SUPFAM" id="SSF50104">
    <property type="entry name" value="Translation proteins SH3-like domain"/>
    <property type="match status" value="1"/>
</dbReference>
<dbReference type="Gene3D" id="2.30.30.30">
    <property type="match status" value="1"/>
</dbReference>
<dbReference type="InterPro" id="IPR005825">
    <property type="entry name" value="Ribosomal_uL24_CS"/>
</dbReference>
<keyword evidence="9" id="KW-1185">Reference proteome</keyword>
<protein>
    <recommendedName>
        <fullName evidence="4 5">Large ribosomal subunit protein uL24</fullName>
    </recommendedName>
</protein>
<dbReference type="InterPro" id="IPR041988">
    <property type="entry name" value="Ribosomal_uL24_KOW"/>
</dbReference>
<keyword evidence="5" id="KW-0699">rRNA-binding</keyword>
<evidence type="ECO:0000313" key="9">
    <source>
        <dbReference type="Proteomes" id="UP001240643"/>
    </source>
</evidence>
<proteinExistence type="inferred from homology"/>
<dbReference type="Proteomes" id="UP001240643">
    <property type="component" value="Unassembled WGS sequence"/>
</dbReference>
<dbReference type="InterPro" id="IPR005824">
    <property type="entry name" value="KOW"/>
</dbReference>
<evidence type="ECO:0000256" key="2">
    <source>
        <dbReference type="ARBA" id="ARBA00022980"/>
    </source>
</evidence>
<dbReference type="GO" id="GO:0005840">
    <property type="term" value="C:ribosome"/>
    <property type="evidence" value="ECO:0007669"/>
    <property type="project" value="UniProtKB-KW"/>
</dbReference>
<keyword evidence="3 5" id="KW-0687">Ribonucleoprotein</keyword>
<comment type="function">
    <text evidence="5">One of two assembly initiator proteins, it binds directly to the 5'-end of the 23S rRNA, where it nucleates assembly of the 50S subunit.</text>
</comment>
<dbReference type="InterPro" id="IPR057264">
    <property type="entry name" value="Ribosomal_uL24_C"/>
</dbReference>
<sequence>MQRIIKGDKVRVIAGKFKGTVGSVLAVYPKEQKVLVEGVNRVRRHTKPNQQTQDGGIVEKELPIHWSKVTLAHDKSKAVYTKVGYTWDKDNHKHRINRKTGLPIGKPK</sequence>
<dbReference type="RefSeq" id="WP_256547680.1">
    <property type="nucleotide sequence ID" value="NZ_CP101809.1"/>
</dbReference>
<dbReference type="NCBIfam" id="TIGR01079">
    <property type="entry name" value="rplX_bact"/>
    <property type="match status" value="1"/>
</dbReference>
<keyword evidence="2 5" id="KW-0689">Ribosomal protein</keyword>
<dbReference type="SMART" id="SM00739">
    <property type="entry name" value="KOW"/>
    <property type="match status" value="1"/>
</dbReference>
<dbReference type="EMBL" id="JAUSWO010000001">
    <property type="protein sequence ID" value="MDQ0513623.1"/>
    <property type="molecule type" value="Genomic_DNA"/>
</dbReference>
<dbReference type="Pfam" id="PF00467">
    <property type="entry name" value="KOW"/>
    <property type="match status" value="1"/>
</dbReference>
<evidence type="ECO:0000259" key="7">
    <source>
        <dbReference type="SMART" id="SM00739"/>
    </source>
</evidence>
<dbReference type="HAMAP" id="MF_01326_B">
    <property type="entry name" value="Ribosomal_uL24_B"/>
    <property type="match status" value="1"/>
</dbReference>
<evidence type="ECO:0000256" key="1">
    <source>
        <dbReference type="ARBA" id="ARBA00010618"/>
    </source>
</evidence>
<evidence type="ECO:0000256" key="5">
    <source>
        <dbReference type="HAMAP-Rule" id="MF_01326"/>
    </source>
</evidence>
<reference evidence="8" key="1">
    <citation type="submission" date="2023-07" db="EMBL/GenBank/DDBJ databases">
        <title>Genomic Encyclopedia of Type Strains, Phase IV (KMG-IV): sequencing the most valuable type-strain genomes for metagenomic binning, comparative biology and taxonomic classification.</title>
        <authorList>
            <person name="Goeker M."/>
        </authorList>
    </citation>
    <scope>NUCLEOTIDE SEQUENCE [LARGE SCALE GENOMIC DNA]</scope>
    <source>
        <strain evidence="8">DSM 21204</strain>
    </source>
</reference>
<name>A0ABU0LY39_9BACT</name>
<dbReference type="PROSITE" id="PS01108">
    <property type="entry name" value="RIBOSOMAL_L24"/>
    <property type="match status" value="1"/>
</dbReference>